<proteinExistence type="predicted"/>
<reference evidence="4 5" key="1">
    <citation type="submission" date="2021-03" db="EMBL/GenBank/DDBJ databases">
        <title>Pseudidiomarina terrestris, a new bacterium isolated from saline soil.</title>
        <authorList>
            <person name="Galisteo C."/>
            <person name="De La Haba R."/>
            <person name="Sanchez-Porro C."/>
            <person name="Ventosa A."/>
        </authorList>
    </citation>
    <scope>NUCLEOTIDE SEQUENCE [LARGE SCALE GENOMIC DNA]</scope>
    <source>
        <strain evidence="2 5">1APP75-32.1</strain>
        <strain evidence="4">1APR75-15</strain>
        <strain evidence="3">1ASR75-15</strain>
    </source>
</reference>
<evidence type="ECO:0008006" key="6">
    <source>
        <dbReference type="Google" id="ProtNLM"/>
    </source>
</evidence>
<dbReference type="Proteomes" id="UP001169492">
    <property type="component" value="Unassembled WGS sequence"/>
</dbReference>
<dbReference type="RefSeq" id="WP_301774645.1">
    <property type="nucleotide sequence ID" value="NZ_JAGGJB010000004.1"/>
</dbReference>
<gene>
    <name evidence="2" type="ORF">J6I90_08145</name>
    <name evidence="3" type="ORF">J6I92_07310</name>
</gene>
<protein>
    <recommendedName>
        <fullName evidence="6">TraB/GumN family protein</fullName>
    </recommendedName>
</protein>
<keyword evidence="4" id="KW-1185">Reference proteome</keyword>
<dbReference type="EMBL" id="JAGGJB010000004">
    <property type="protein sequence ID" value="MDN7124850.1"/>
    <property type="molecule type" value="Genomic_DNA"/>
</dbReference>
<comment type="caution">
    <text evidence="2">The sequence shown here is derived from an EMBL/GenBank/DDBJ whole genome shotgun (WGS) entry which is preliminary data.</text>
</comment>
<evidence type="ECO:0000256" key="1">
    <source>
        <dbReference type="SAM" id="SignalP"/>
    </source>
</evidence>
<name>A0AAW7QX98_9GAMM</name>
<dbReference type="AlphaFoldDB" id="A0AAW7QX98"/>
<feature type="chain" id="PRO_5043409421" description="TraB/GumN family protein" evidence="1">
    <location>
        <begin position="18"/>
        <end position="264"/>
    </location>
</feature>
<evidence type="ECO:0000313" key="3">
    <source>
        <dbReference type="EMBL" id="MDN7129676.1"/>
    </source>
</evidence>
<dbReference type="InterPro" id="IPR043749">
    <property type="entry name" value="DUF5694"/>
</dbReference>
<evidence type="ECO:0000313" key="2">
    <source>
        <dbReference type="EMBL" id="MDN7124850.1"/>
    </source>
</evidence>
<keyword evidence="1" id="KW-0732">Signal</keyword>
<evidence type="ECO:0000313" key="4">
    <source>
        <dbReference type="Proteomes" id="UP001169491"/>
    </source>
</evidence>
<dbReference type="Proteomes" id="UP001169491">
    <property type="component" value="Unassembled WGS sequence"/>
</dbReference>
<feature type="signal peptide" evidence="1">
    <location>
        <begin position="1"/>
        <end position="17"/>
    </location>
</feature>
<dbReference type="Pfam" id="PF18950">
    <property type="entry name" value="DUF5694"/>
    <property type="match status" value="1"/>
</dbReference>
<sequence>MKWFIIIFIFLTSLAHASAEKKAEVMIVGTFHMANPNKDLHNVNAQDVLTEDAQRQLNTISEQLSKFNPTKVMVEWPKQITSERYESYLKGELPESRNEVVQLGFRLAKDNQLQHVIGIDSDGSFPYQQLKKWAEANNQTSILDATDAMGKYITTKIETMQNTKHLSEILSFTSSPDYAAFGQSYYSKMLLIGKDKEQPGAKLVSEWASRNYRICAKLLQNLADGERAIVFYGSGHLYYLRRCVIDTPGVSLVEASDYLGRSEF</sequence>
<accession>A0AAW7QX98</accession>
<organism evidence="2 5">
    <name type="scientific">Pseudidiomarina terrestris</name>
    <dbReference type="NCBI Taxonomy" id="2820060"/>
    <lineage>
        <taxon>Bacteria</taxon>
        <taxon>Pseudomonadati</taxon>
        <taxon>Pseudomonadota</taxon>
        <taxon>Gammaproteobacteria</taxon>
        <taxon>Alteromonadales</taxon>
        <taxon>Idiomarinaceae</taxon>
        <taxon>Pseudidiomarina</taxon>
    </lineage>
</organism>
<dbReference type="EMBL" id="JAGGJC010000002">
    <property type="protein sequence ID" value="MDN7129676.1"/>
    <property type="molecule type" value="Genomic_DNA"/>
</dbReference>
<evidence type="ECO:0000313" key="5">
    <source>
        <dbReference type="Proteomes" id="UP001169492"/>
    </source>
</evidence>